<reference evidence="3 4" key="1">
    <citation type="submission" date="2018-05" db="EMBL/GenBank/DDBJ databases">
        <title>Genomic Encyclopedia of Type Strains, Phase IV (KMG-IV): sequencing the most valuable type-strain genomes for metagenomic binning, comparative biology and taxonomic classification.</title>
        <authorList>
            <person name="Goeker M."/>
        </authorList>
    </citation>
    <scope>NUCLEOTIDE SEQUENCE [LARGE SCALE GENOMIC DNA]</scope>
    <source>
        <strain evidence="3 4">DSM 16097</strain>
    </source>
</reference>
<dbReference type="EMBL" id="QGGW01000006">
    <property type="protein sequence ID" value="PWK59932.1"/>
    <property type="molecule type" value="Genomic_DNA"/>
</dbReference>
<keyword evidence="3" id="KW-0413">Isomerase</keyword>
<dbReference type="AlphaFoldDB" id="A0A316GIY0"/>
<proteinExistence type="predicted"/>
<evidence type="ECO:0000313" key="3">
    <source>
        <dbReference type="EMBL" id="PWK59932.1"/>
    </source>
</evidence>
<feature type="signal peptide" evidence="1">
    <location>
        <begin position="1"/>
        <end position="24"/>
    </location>
</feature>
<accession>A0A316GIY0</accession>
<keyword evidence="1" id="KW-0732">Signal</keyword>
<gene>
    <name evidence="3" type="ORF">C7455_106220</name>
</gene>
<feature type="domain" description="Thioredoxin" evidence="2">
    <location>
        <begin position="14"/>
        <end position="133"/>
    </location>
</feature>
<comment type="caution">
    <text evidence="3">The sequence shown here is derived from an EMBL/GenBank/DDBJ whole genome shotgun (WGS) entry which is preliminary data.</text>
</comment>
<feature type="chain" id="PRO_5016447833" evidence="1">
    <location>
        <begin position="25"/>
        <end position="133"/>
    </location>
</feature>
<organism evidence="3 4">
    <name type="scientific">Roseicyclus mahoneyensis</name>
    <dbReference type="NCBI Taxonomy" id="164332"/>
    <lineage>
        <taxon>Bacteria</taxon>
        <taxon>Pseudomonadati</taxon>
        <taxon>Pseudomonadota</taxon>
        <taxon>Alphaproteobacteria</taxon>
        <taxon>Rhodobacterales</taxon>
        <taxon>Roseobacteraceae</taxon>
        <taxon>Roseicyclus</taxon>
    </lineage>
</organism>
<dbReference type="Gene3D" id="3.40.30.10">
    <property type="entry name" value="Glutaredoxin"/>
    <property type="match status" value="1"/>
</dbReference>
<dbReference type="InterPro" id="IPR013766">
    <property type="entry name" value="Thioredoxin_domain"/>
</dbReference>
<protein>
    <submittedName>
        <fullName evidence="3">Thiol-disulfide isomerase/thioredoxin</fullName>
    </submittedName>
</protein>
<evidence type="ECO:0000259" key="2">
    <source>
        <dbReference type="PROSITE" id="PS51352"/>
    </source>
</evidence>
<dbReference type="RefSeq" id="WP_109669189.1">
    <property type="nucleotide sequence ID" value="NZ_QGGW01000006.1"/>
</dbReference>
<sequence>MQRRPFLIGAAALALTPLARPAAAMVDYTPGLVDQRLANGETLLVDFWASWCSTCRAQERVIEGLRAANPAYDAAMGFVRVDWDQHGDGDLSRRLNIPRRSTLVVLRGDRELGRIVAGTREPDIRALLNLGLA</sequence>
<keyword evidence="4" id="KW-1185">Reference proteome</keyword>
<dbReference type="InterPro" id="IPR036249">
    <property type="entry name" value="Thioredoxin-like_sf"/>
</dbReference>
<dbReference type="SUPFAM" id="SSF52833">
    <property type="entry name" value="Thioredoxin-like"/>
    <property type="match status" value="1"/>
</dbReference>
<dbReference type="OrthoDB" id="7950124at2"/>
<evidence type="ECO:0000313" key="4">
    <source>
        <dbReference type="Proteomes" id="UP000245708"/>
    </source>
</evidence>
<evidence type="ECO:0000256" key="1">
    <source>
        <dbReference type="SAM" id="SignalP"/>
    </source>
</evidence>
<dbReference type="CDD" id="cd02947">
    <property type="entry name" value="TRX_family"/>
    <property type="match status" value="1"/>
</dbReference>
<dbReference type="GO" id="GO:0016853">
    <property type="term" value="F:isomerase activity"/>
    <property type="evidence" value="ECO:0007669"/>
    <property type="project" value="UniProtKB-KW"/>
</dbReference>
<dbReference type="Proteomes" id="UP000245708">
    <property type="component" value="Unassembled WGS sequence"/>
</dbReference>
<dbReference type="Pfam" id="PF00085">
    <property type="entry name" value="Thioredoxin"/>
    <property type="match status" value="1"/>
</dbReference>
<dbReference type="PROSITE" id="PS51352">
    <property type="entry name" value="THIOREDOXIN_2"/>
    <property type="match status" value="1"/>
</dbReference>
<name>A0A316GIY0_9RHOB</name>